<dbReference type="PANTHER" id="PTHR12172">
    <property type="entry name" value="CELL CYCLE CHECKPOINT PROTEIN RAD17"/>
    <property type="match status" value="1"/>
</dbReference>
<feature type="compositionally biased region" description="Basic residues" evidence="8">
    <location>
        <begin position="314"/>
        <end position="327"/>
    </location>
</feature>
<feature type="compositionally biased region" description="Low complexity" evidence="8">
    <location>
        <begin position="808"/>
        <end position="824"/>
    </location>
</feature>
<evidence type="ECO:0000256" key="2">
    <source>
        <dbReference type="ARBA" id="ARBA00006168"/>
    </source>
</evidence>
<keyword evidence="6" id="KW-0539">Nucleus</keyword>
<dbReference type="SUPFAM" id="SSF52540">
    <property type="entry name" value="P-loop containing nucleoside triphosphate hydrolases"/>
    <property type="match status" value="1"/>
</dbReference>
<sequence length="1031" mass="110395">MLNEVYTPKTVADLAWSRQKSVALSSFIRSIRNGLHGASVTHTPRILLLYGPPGCAKLESLKLLLQEEVHTVSTSTVRKAPSASSSSAAAPYAAADIPTSINTFHTCDATVSAYAQYLQHVISLCSGQLVGSALELTSPMASEPREVVGLSGAAAHRRNSSAPPSSAAPVHHSHIIKFYGEPASHPLHRCTHFFLRQYEELLAQAVREDQQLRQLSGTPQKSSMPLEHLRHNLIFFIHTTHDSHNDKLDLGISFPPAVLQSSAVELFHCTPITEINLKKRLKQILDYEARRRWEVSRPRPTATAALEGPSRTARNSHGRGAMKGRGRTLRAKSALPSEGAPPFNDVLDEPALDAIAAGSQGDIRQALLQVQWAALLHPKTAEAGPSTASGEADGIWARLQKRRALACALSGTDGHVGAASLPQSPNNFMDDEDAGNVKGHASCEDCEVKRDGAVSIDDEVILISSSSSSSTSARAPSPSAGLTTEPIAAQGGSPARNPPPTARKRARSPQAATTSASSAPHVADMLSLLDSQMDEAHLSAAAMPIAPPCKEKRKESQRTIARHRSSTPIDAKSSDASPKLEHRSVFPTTRDEYLGLSHATGRLLTQKYSIDEVLDILNVSPRKVLDYLTNNQIRYFSDSQLPQYVACAAAASEADALRTSEFGGSYTGVASAAALRERRQLAERTTAGESVGNTARLLDVIALQVFHHTYLAKQTELHAPLGFAAQEPPPFLRSAYPRIRDVAGLFSCALSTSGSPSSAHGDWALPLDMGGFSEQEWTQRFLMRLDSGSAFGFAASSSAFNSRRRGRSTSSRSSGGIGAASASSPRLQIDEVDILREGLPDLLHRCGCTESAVLDCYALAPYIVLNTPPPASFATSLNSSTCASPPAHLATPTKAHNQKGDARVNFTVKQEPSPPFFKASATLNCGAPSFTGPRRTVFKFAALAEPSNSACVHSAATTSPPNPLHGDRRSLCTLLQLKILQRGRDSATATLRKDRFTLVDMESTATAGAMGEEEGVEDRLWIPEGEDIEDD</sequence>
<keyword evidence="10" id="KW-1185">Reference proteome</keyword>
<evidence type="ECO:0000256" key="4">
    <source>
        <dbReference type="ARBA" id="ARBA00022763"/>
    </source>
</evidence>
<dbReference type="GO" id="GO:0003689">
    <property type="term" value="F:DNA clamp loader activity"/>
    <property type="evidence" value="ECO:0007669"/>
    <property type="project" value="TreeGrafter"/>
</dbReference>
<feature type="region of interest" description="Disordered" evidence="8">
    <location>
        <begin position="296"/>
        <end position="327"/>
    </location>
</feature>
<protein>
    <submittedName>
        <fullName evidence="9">Uncharacterized protein</fullName>
    </submittedName>
</protein>
<comment type="subcellular location">
    <subcellularLocation>
        <location evidence="1">Nucleus</location>
    </subcellularLocation>
</comment>
<feature type="compositionally biased region" description="Low complexity" evidence="8">
    <location>
        <begin position="465"/>
        <end position="480"/>
    </location>
</feature>
<name>A0A0N0P8V0_LEPSE</name>
<keyword evidence="4" id="KW-0227">DNA damage</keyword>
<feature type="region of interest" description="Disordered" evidence="8">
    <location>
        <begin position="542"/>
        <end position="581"/>
    </location>
</feature>
<dbReference type="Proteomes" id="UP000038009">
    <property type="component" value="Unassembled WGS sequence"/>
</dbReference>
<organism evidence="9 10">
    <name type="scientific">Leptomonas seymouri</name>
    <dbReference type="NCBI Taxonomy" id="5684"/>
    <lineage>
        <taxon>Eukaryota</taxon>
        <taxon>Discoba</taxon>
        <taxon>Euglenozoa</taxon>
        <taxon>Kinetoplastea</taxon>
        <taxon>Metakinetoplastina</taxon>
        <taxon>Trypanosomatida</taxon>
        <taxon>Trypanosomatidae</taxon>
        <taxon>Leishmaniinae</taxon>
        <taxon>Leptomonas</taxon>
    </lineage>
</organism>
<dbReference type="InterPro" id="IPR004582">
    <property type="entry name" value="Checkpoint_prot_Rad17_Rad24"/>
</dbReference>
<evidence type="ECO:0000256" key="7">
    <source>
        <dbReference type="ARBA" id="ARBA00023306"/>
    </source>
</evidence>
<dbReference type="AlphaFoldDB" id="A0A0N0P8V0"/>
<dbReference type="InterPro" id="IPR027417">
    <property type="entry name" value="P-loop_NTPase"/>
</dbReference>
<comment type="similarity">
    <text evidence="2">Belongs to the rad17/RAD24 family.</text>
</comment>
<dbReference type="VEuPathDB" id="TriTrypDB:Lsey_0006_0100"/>
<evidence type="ECO:0000313" key="9">
    <source>
        <dbReference type="EMBL" id="KPI90376.1"/>
    </source>
</evidence>
<evidence type="ECO:0000256" key="6">
    <source>
        <dbReference type="ARBA" id="ARBA00023242"/>
    </source>
</evidence>
<dbReference type="GO" id="GO:0000077">
    <property type="term" value="P:DNA damage checkpoint signaling"/>
    <property type="evidence" value="ECO:0007669"/>
    <property type="project" value="TreeGrafter"/>
</dbReference>
<feature type="region of interest" description="Disordered" evidence="8">
    <location>
        <begin position="803"/>
        <end position="824"/>
    </location>
</feature>
<evidence type="ECO:0000256" key="5">
    <source>
        <dbReference type="ARBA" id="ARBA00022840"/>
    </source>
</evidence>
<evidence type="ECO:0000313" key="10">
    <source>
        <dbReference type="Proteomes" id="UP000038009"/>
    </source>
</evidence>
<dbReference type="GO" id="GO:0033314">
    <property type="term" value="P:mitotic DNA replication checkpoint signaling"/>
    <property type="evidence" value="ECO:0007669"/>
    <property type="project" value="TreeGrafter"/>
</dbReference>
<gene>
    <name evidence="9" type="ORF">ABL78_0452</name>
</gene>
<dbReference type="GO" id="GO:0003682">
    <property type="term" value="F:chromatin binding"/>
    <property type="evidence" value="ECO:0007669"/>
    <property type="project" value="TreeGrafter"/>
</dbReference>
<reference evidence="9 10" key="1">
    <citation type="journal article" date="2015" name="PLoS Pathog.">
        <title>Leptomonas seymouri: Adaptations to the Dixenous Life Cycle Analyzed by Genome Sequencing, Transcriptome Profiling and Co-infection with Leishmania donovani.</title>
        <authorList>
            <person name="Kraeva N."/>
            <person name="Butenko A."/>
            <person name="Hlavacova J."/>
            <person name="Kostygov A."/>
            <person name="Myskova J."/>
            <person name="Grybchuk D."/>
            <person name="Lestinova T."/>
            <person name="Votypka J."/>
            <person name="Volf P."/>
            <person name="Opperdoes F."/>
            <person name="Flegontov P."/>
            <person name="Lukes J."/>
            <person name="Yurchenko V."/>
        </authorList>
    </citation>
    <scope>NUCLEOTIDE SEQUENCE [LARGE SCALE GENOMIC DNA]</scope>
    <source>
        <strain evidence="9 10">ATCC 30220</strain>
    </source>
</reference>
<dbReference type="PANTHER" id="PTHR12172:SF0">
    <property type="entry name" value="CELL CYCLE CHECKPOINT PROTEIN RAD17"/>
    <property type="match status" value="1"/>
</dbReference>
<evidence type="ECO:0000256" key="1">
    <source>
        <dbReference type="ARBA" id="ARBA00004123"/>
    </source>
</evidence>
<evidence type="ECO:0000256" key="3">
    <source>
        <dbReference type="ARBA" id="ARBA00022741"/>
    </source>
</evidence>
<feature type="region of interest" description="Disordered" evidence="8">
    <location>
        <begin position="1006"/>
        <end position="1031"/>
    </location>
</feature>
<dbReference type="OMA" id="ALLQVQW"/>
<dbReference type="OrthoDB" id="10265971at2759"/>
<keyword evidence="7" id="KW-0131">Cell cycle</keyword>
<accession>A0A0N0P8V0</accession>
<evidence type="ECO:0000256" key="8">
    <source>
        <dbReference type="SAM" id="MobiDB-lite"/>
    </source>
</evidence>
<comment type="caution">
    <text evidence="9">The sequence shown here is derived from an EMBL/GenBank/DDBJ whole genome shotgun (WGS) entry which is preliminary data.</text>
</comment>
<feature type="compositionally biased region" description="Low complexity" evidence="8">
    <location>
        <begin position="508"/>
        <end position="520"/>
    </location>
</feature>
<dbReference type="EMBL" id="LJSK01000006">
    <property type="protein sequence ID" value="KPI90376.1"/>
    <property type="molecule type" value="Genomic_DNA"/>
</dbReference>
<keyword evidence="5" id="KW-0067">ATP-binding</keyword>
<dbReference type="GO" id="GO:0005524">
    <property type="term" value="F:ATP binding"/>
    <property type="evidence" value="ECO:0007669"/>
    <property type="project" value="UniProtKB-KW"/>
</dbReference>
<keyword evidence="3" id="KW-0547">Nucleotide-binding</keyword>
<proteinExistence type="inferred from homology"/>
<feature type="region of interest" description="Disordered" evidence="8">
    <location>
        <begin position="465"/>
        <end position="520"/>
    </location>
</feature>
<dbReference type="GO" id="GO:0006281">
    <property type="term" value="P:DNA repair"/>
    <property type="evidence" value="ECO:0007669"/>
    <property type="project" value="InterPro"/>
</dbReference>
<dbReference type="GO" id="GO:0005634">
    <property type="term" value="C:nucleus"/>
    <property type="evidence" value="ECO:0007669"/>
    <property type="project" value="UniProtKB-SubCell"/>
</dbReference>